<dbReference type="SMART" id="SM01027">
    <property type="entry name" value="Beta-Casp"/>
    <property type="match status" value="1"/>
</dbReference>
<protein>
    <submittedName>
        <fullName evidence="9">Cleavage and polyadenylation specificity factor subunit CPSF3</fullName>
    </submittedName>
</protein>
<dbReference type="Pfam" id="PF16661">
    <property type="entry name" value="Lactamase_B_6"/>
    <property type="match status" value="1"/>
</dbReference>
<evidence type="ECO:0000256" key="5">
    <source>
        <dbReference type="ARBA" id="ARBA00023242"/>
    </source>
</evidence>
<keyword evidence="2" id="KW-0507">mRNA processing</keyword>
<dbReference type="InterPro" id="IPR022712">
    <property type="entry name" value="Beta_Casp"/>
</dbReference>
<dbReference type="InterPro" id="IPR001279">
    <property type="entry name" value="Metallo-B-lactamas"/>
</dbReference>
<dbReference type="GO" id="GO:0004521">
    <property type="term" value="F:RNA endonuclease activity"/>
    <property type="evidence" value="ECO:0007669"/>
    <property type="project" value="TreeGrafter"/>
</dbReference>
<organism evidence="9 10">
    <name type="scientific">Acrasis kona</name>
    <dbReference type="NCBI Taxonomy" id="1008807"/>
    <lineage>
        <taxon>Eukaryota</taxon>
        <taxon>Discoba</taxon>
        <taxon>Heterolobosea</taxon>
        <taxon>Tetramitia</taxon>
        <taxon>Eutetramitia</taxon>
        <taxon>Acrasidae</taxon>
        <taxon>Acrasis</taxon>
    </lineage>
</organism>
<evidence type="ECO:0000259" key="8">
    <source>
        <dbReference type="SMART" id="SM01098"/>
    </source>
</evidence>
<evidence type="ECO:0000256" key="2">
    <source>
        <dbReference type="ARBA" id="ARBA00022664"/>
    </source>
</evidence>
<dbReference type="GO" id="GO:0005847">
    <property type="term" value="C:mRNA cleavage and polyadenylation specificity factor complex"/>
    <property type="evidence" value="ECO:0007669"/>
    <property type="project" value="TreeGrafter"/>
</dbReference>
<keyword evidence="10" id="KW-1185">Reference proteome</keyword>
<evidence type="ECO:0000313" key="10">
    <source>
        <dbReference type="Proteomes" id="UP001431209"/>
    </source>
</evidence>
<evidence type="ECO:0000259" key="6">
    <source>
        <dbReference type="SMART" id="SM00849"/>
    </source>
</evidence>
<evidence type="ECO:0000259" key="7">
    <source>
        <dbReference type="SMART" id="SM01027"/>
    </source>
</evidence>
<dbReference type="Pfam" id="PF07521">
    <property type="entry name" value="RMMBL"/>
    <property type="match status" value="1"/>
</dbReference>
<dbReference type="AlphaFoldDB" id="A0AAW2Z297"/>
<evidence type="ECO:0000256" key="4">
    <source>
        <dbReference type="ARBA" id="ARBA00022801"/>
    </source>
</evidence>
<proteinExistence type="predicted"/>
<dbReference type="CDD" id="cd16292">
    <property type="entry name" value="CPSF3-like_MBL-fold"/>
    <property type="match status" value="1"/>
</dbReference>
<accession>A0AAW2Z297</accession>
<dbReference type="EMBL" id="JAOPGA020001001">
    <property type="protein sequence ID" value="KAL0483926.1"/>
    <property type="molecule type" value="Genomic_DNA"/>
</dbReference>
<keyword evidence="3" id="KW-0540">Nuclease</keyword>
<dbReference type="SMART" id="SM00849">
    <property type="entry name" value="Lactamase_B"/>
    <property type="match status" value="1"/>
</dbReference>
<reference evidence="9 10" key="1">
    <citation type="submission" date="2024-03" db="EMBL/GenBank/DDBJ databases">
        <title>The Acrasis kona genome and developmental transcriptomes reveal deep origins of eukaryotic multicellular pathways.</title>
        <authorList>
            <person name="Sheikh S."/>
            <person name="Fu C.-J."/>
            <person name="Brown M.W."/>
            <person name="Baldauf S.L."/>
        </authorList>
    </citation>
    <scope>NUCLEOTIDE SEQUENCE [LARGE SCALE GENOMIC DNA]</scope>
    <source>
        <strain evidence="9 10">ATCC MYA-3509</strain>
    </source>
</reference>
<dbReference type="FunFam" id="3.40.50.10890:FF:000001">
    <property type="entry name" value="Cleavage and polyadenylation specificity factor subunit 3"/>
    <property type="match status" value="1"/>
</dbReference>
<comment type="caution">
    <text evidence="9">The sequence shown here is derived from an EMBL/GenBank/DDBJ whole genome shotgun (WGS) entry which is preliminary data.</text>
</comment>
<dbReference type="InterPro" id="IPR036866">
    <property type="entry name" value="RibonucZ/Hydroxyglut_hydro"/>
</dbReference>
<gene>
    <name evidence="9" type="ORF">AKO1_004517</name>
</gene>
<sequence>MNATHVVHPSPSGSTQTVQITDEDKLEITPLGAGNEVGRSAILCTFKGRSVLFDCGIHPANTGIASLPFFDEIRGEPASIDLVLISHFHLDHCGAVPYFLEKTNFKGRIFMTHPTKAIYKLLLSDFVKVSDTSIDESLFNEQDLNKSIEKIELIDYHQEMEHNGIKFWCYNAGHVLGAAMFMIEIAGVKVLYTGDFSRQADRHLLGAETPTLSPDVLIVESTYGIQVHESRRTREVRFTTMVHEIVKRGGRCLIPVFALGRAQELLLILDEYWETHPELQKIPIYYASSLAKKCMAVFQTYINMMNDRIRKQFDLSNPFIFKHISNLKSIEDFDDSLGPCVIMASPGMLQSGLSRELFEMWCSNERNGVIIPGYSVEGTMAKKITTEPQNITLSNGITRKLLMSVKSISFSAHSDREQTEEFIGSIKPPHVILVHGDPTNCARLKQALTIKFQPDTTVYTPKNCEAIEIVFKGTKTATVLGSLAANSKVKTLRHGEHVQGILLHKDFNHMLVSPDDLKFYSDISCAGVLQKMMVPLPRDHECDTADQLADYWINKLSNRFQDVLRIGSLDEDDEDQMAVVKSEGYDSDEDGMQLDKNKPLIYDQDKVDLLVCGRVKVGIKVRESNEATLEWPSNVTNDTIVDALCYAILENDFNVNYKLDKGAVEDTRHEMNMLYLIQQLLKEQYDSVDVDLNSGCIHMRVNGFPVVVTSKAQVHCDDVGTRSVLEIVMRRVYLALFPIPSMMGCLDEHDHEMHDHE</sequence>
<dbReference type="GO" id="GO:0006398">
    <property type="term" value="P:mRNA 3'-end processing by stem-loop binding and cleavage"/>
    <property type="evidence" value="ECO:0007669"/>
    <property type="project" value="TreeGrafter"/>
</dbReference>
<dbReference type="InterPro" id="IPR050698">
    <property type="entry name" value="MBL"/>
</dbReference>
<dbReference type="SUPFAM" id="SSF56281">
    <property type="entry name" value="Metallo-hydrolase/oxidoreductase"/>
    <property type="match status" value="1"/>
</dbReference>
<dbReference type="InterPro" id="IPR011108">
    <property type="entry name" value="RMMBL"/>
</dbReference>
<dbReference type="GO" id="GO:0003723">
    <property type="term" value="F:RNA binding"/>
    <property type="evidence" value="ECO:0007669"/>
    <property type="project" value="TreeGrafter"/>
</dbReference>
<dbReference type="PANTHER" id="PTHR11203">
    <property type="entry name" value="CLEAVAGE AND POLYADENYLATION SPECIFICITY FACTOR FAMILY MEMBER"/>
    <property type="match status" value="1"/>
</dbReference>
<dbReference type="PANTHER" id="PTHR11203:SF11">
    <property type="entry name" value="CLEAVAGE AND POLYADENYLATION SPECIFICITY FACTOR SUBUNIT 3"/>
    <property type="match status" value="1"/>
</dbReference>
<dbReference type="InterPro" id="IPR021718">
    <property type="entry name" value="CPSF73-100_C"/>
</dbReference>
<dbReference type="Proteomes" id="UP001431209">
    <property type="component" value="Unassembled WGS sequence"/>
</dbReference>
<name>A0AAW2Z297_9EUKA</name>
<feature type="domain" description="Pre-mRNA 3'-end-processing endonuclease polyadenylation factor C-term" evidence="8">
    <location>
        <begin position="494"/>
        <end position="739"/>
    </location>
</feature>
<evidence type="ECO:0000313" key="9">
    <source>
        <dbReference type="EMBL" id="KAL0483926.1"/>
    </source>
</evidence>
<keyword evidence="5" id="KW-0539">Nucleus</keyword>
<dbReference type="Gene3D" id="3.60.15.10">
    <property type="entry name" value="Ribonuclease Z/Hydroxyacylglutathione hydrolase-like"/>
    <property type="match status" value="1"/>
</dbReference>
<evidence type="ECO:0000256" key="3">
    <source>
        <dbReference type="ARBA" id="ARBA00022722"/>
    </source>
</evidence>
<feature type="domain" description="Metallo-beta-lactamase" evidence="6">
    <location>
        <begin position="38"/>
        <end position="250"/>
    </location>
</feature>
<dbReference type="SMART" id="SM01098">
    <property type="entry name" value="CPSF73-100_C"/>
    <property type="match status" value="1"/>
</dbReference>
<comment type="subcellular location">
    <subcellularLocation>
        <location evidence="1">Nucleus</location>
    </subcellularLocation>
</comment>
<dbReference type="Gene3D" id="3.40.50.10890">
    <property type="match status" value="1"/>
</dbReference>
<dbReference type="Pfam" id="PF10996">
    <property type="entry name" value="Beta-Casp"/>
    <property type="match status" value="1"/>
</dbReference>
<dbReference type="GO" id="GO:0004534">
    <property type="term" value="F:5'-3' RNA exonuclease activity"/>
    <property type="evidence" value="ECO:0007669"/>
    <property type="project" value="TreeGrafter"/>
</dbReference>
<evidence type="ECO:0000256" key="1">
    <source>
        <dbReference type="ARBA" id="ARBA00004123"/>
    </source>
</evidence>
<dbReference type="Pfam" id="PF11718">
    <property type="entry name" value="CPSF73-100_C"/>
    <property type="match status" value="1"/>
</dbReference>
<keyword evidence="4" id="KW-0378">Hydrolase</keyword>
<feature type="domain" description="Beta-Casp" evidence="7">
    <location>
        <begin position="262"/>
        <end position="384"/>
    </location>
</feature>